<dbReference type="EMBL" id="GL833121">
    <property type="protein sequence ID" value="EGB12284.1"/>
    <property type="molecule type" value="Genomic_DNA"/>
</dbReference>
<proteinExistence type="predicted"/>
<dbReference type="Proteomes" id="UP000002729">
    <property type="component" value="Unassembled WGS sequence"/>
</dbReference>
<dbReference type="PANTHER" id="PTHR12848">
    <property type="entry name" value="REGULATORY-ASSOCIATED PROTEIN OF MTOR"/>
    <property type="match status" value="1"/>
</dbReference>
<dbReference type="InterPro" id="IPR004083">
    <property type="entry name" value="Raptor"/>
</dbReference>
<dbReference type="GO" id="GO:0031929">
    <property type="term" value="P:TOR signaling"/>
    <property type="evidence" value="ECO:0007669"/>
    <property type="project" value="InterPro"/>
</dbReference>
<dbReference type="AlphaFoldDB" id="F0XXV0"/>
<dbReference type="GO" id="GO:0031931">
    <property type="term" value="C:TORC1 complex"/>
    <property type="evidence" value="ECO:0007669"/>
    <property type="project" value="InterPro"/>
</dbReference>
<dbReference type="GO" id="GO:0010506">
    <property type="term" value="P:regulation of autophagy"/>
    <property type="evidence" value="ECO:0007669"/>
    <property type="project" value="TreeGrafter"/>
</dbReference>
<dbReference type="PANTHER" id="PTHR12848:SF16">
    <property type="entry name" value="REGULATORY-ASSOCIATED PROTEIN OF MTOR"/>
    <property type="match status" value="1"/>
</dbReference>
<dbReference type="GO" id="GO:0009267">
    <property type="term" value="P:cellular response to starvation"/>
    <property type="evidence" value="ECO:0007669"/>
    <property type="project" value="TreeGrafter"/>
</dbReference>
<dbReference type="GeneID" id="20221220"/>
<protein>
    <recommendedName>
        <fullName evidence="3">Raptor N-terminal CASPase-like domain-containing protein</fullName>
    </recommendedName>
</protein>
<reference evidence="4 5" key="1">
    <citation type="journal article" date="2011" name="Proc. Natl. Acad. Sci. U.S.A.">
        <title>Niche of harmful alga Aureococcus anophagefferens revealed through ecogenomics.</title>
        <authorList>
            <person name="Gobler C.J."/>
            <person name="Berry D.L."/>
            <person name="Dyhrman S.T."/>
            <person name="Wilhelm S.W."/>
            <person name="Salamov A."/>
            <person name="Lobanov A.V."/>
            <person name="Zhang Y."/>
            <person name="Collier J.L."/>
            <person name="Wurch L.L."/>
            <person name="Kustka A.B."/>
            <person name="Dill B.D."/>
            <person name="Shah M."/>
            <person name="VerBerkmoes N.C."/>
            <person name="Kuo A."/>
            <person name="Terry A."/>
            <person name="Pangilinan J."/>
            <person name="Lindquist E.A."/>
            <person name="Lucas S."/>
            <person name="Paulsen I.T."/>
            <person name="Hattenrath-Lehmann T.K."/>
            <person name="Talmage S.C."/>
            <person name="Walker E.A."/>
            <person name="Koch F."/>
            <person name="Burson A.M."/>
            <person name="Marcoval M.A."/>
            <person name="Tang Y.Z."/>
            <person name="Lecleir G.R."/>
            <person name="Coyne K.J."/>
            <person name="Berg G.M."/>
            <person name="Bertrand E.M."/>
            <person name="Saito M.A."/>
            <person name="Gladyshev V.N."/>
            <person name="Grigoriev I.V."/>
        </authorList>
    </citation>
    <scope>NUCLEOTIDE SEQUENCE [LARGE SCALE GENOMIC DNA]</scope>
    <source>
        <strain evidence="5">CCMP 1984</strain>
    </source>
</reference>
<evidence type="ECO:0000256" key="1">
    <source>
        <dbReference type="ARBA" id="ARBA00022574"/>
    </source>
</evidence>
<feature type="non-terminal residue" evidence="4">
    <location>
        <position position="1"/>
    </location>
</feature>
<feature type="non-terminal residue" evidence="4">
    <location>
        <position position="327"/>
    </location>
</feature>
<evidence type="ECO:0000313" key="4">
    <source>
        <dbReference type="EMBL" id="EGB12284.1"/>
    </source>
</evidence>
<dbReference type="InParanoid" id="F0XXV0"/>
<dbReference type="RefSeq" id="XP_009032828.1">
    <property type="nucleotide sequence ID" value="XM_009034580.1"/>
</dbReference>
<dbReference type="Pfam" id="PF14538">
    <property type="entry name" value="Raptor_N"/>
    <property type="match status" value="1"/>
</dbReference>
<dbReference type="PRINTS" id="PR01547">
    <property type="entry name" value="YEAST176DUF"/>
</dbReference>
<dbReference type="OMA" id="FAKQHER"/>
<dbReference type="OrthoDB" id="10262360at2759"/>
<organism evidence="5">
    <name type="scientific">Aureococcus anophagefferens</name>
    <name type="common">Harmful bloom alga</name>
    <dbReference type="NCBI Taxonomy" id="44056"/>
    <lineage>
        <taxon>Eukaryota</taxon>
        <taxon>Sar</taxon>
        <taxon>Stramenopiles</taxon>
        <taxon>Ochrophyta</taxon>
        <taxon>Pelagophyceae</taxon>
        <taxon>Pelagomonadales</taxon>
        <taxon>Pelagomonadaceae</taxon>
        <taxon>Aureococcus</taxon>
    </lineage>
</organism>
<sequence length="327" mass="35668">SVEPTWRLRERMKTVSVALVLCLNIGTDPPDAVAASPRARRECWLEPFAGPSRQKALETIGAALQAQYERWQSRARYRQLLDPTADELRRLCAALRRSARGDRVLVHLNGHGVPRPTANGEVWVFNKNYTQYIPLSVYELRSVVRGPAVYVLDCGGAGVLLPHFTAPMPRHHDRPPGDKAPDDQMGGDECIVLAPCGADEALPSDPGLPADLFTACLTTPIAVALRAFGARGRRGGPPGGGDAADVPGRLGDRKTPLGELNWIFTAVTDTIAWNVLPAPLFQRLFRQDLLLASLFRNFLLAERVLKAHGCTPATVPPLPPTADHPLW</sequence>
<dbReference type="InterPro" id="IPR029347">
    <property type="entry name" value="Raptor_N"/>
</dbReference>
<keyword evidence="5" id="KW-1185">Reference proteome</keyword>
<dbReference type="GO" id="GO:0005737">
    <property type="term" value="C:cytoplasm"/>
    <property type="evidence" value="ECO:0007669"/>
    <property type="project" value="TreeGrafter"/>
</dbReference>
<dbReference type="GO" id="GO:0030674">
    <property type="term" value="F:protein-macromolecule adaptor activity"/>
    <property type="evidence" value="ECO:0007669"/>
    <property type="project" value="TreeGrafter"/>
</dbReference>
<feature type="domain" description="Raptor N-terminal CASPase-like" evidence="3">
    <location>
        <begin position="11"/>
        <end position="165"/>
    </location>
</feature>
<dbReference type="KEGG" id="aaf:AURANDRAFT_3291"/>
<gene>
    <name evidence="4" type="ORF">AURANDRAFT_3291</name>
</gene>
<evidence type="ECO:0000259" key="3">
    <source>
        <dbReference type="SMART" id="SM01302"/>
    </source>
</evidence>
<evidence type="ECO:0000256" key="2">
    <source>
        <dbReference type="ARBA" id="ARBA00022737"/>
    </source>
</evidence>
<dbReference type="eggNOG" id="KOG1517">
    <property type="taxonomic scope" value="Eukaryota"/>
</dbReference>
<evidence type="ECO:0000313" key="5">
    <source>
        <dbReference type="Proteomes" id="UP000002729"/>
    </source>
</evidence>
<name>F0XXV0_AURAN</name>
<dbReference type="GO" id="GO:0071230">
    <property type="term" value="P:cellular response to amino acid stimulus"/>
    <property type="evidence" value="ECO:0007669"/>
    <property type="project" value="TreeGrafter"/>
</dbReference>
<accession>F0XXV0</accession>
<keyword evidence="1" id="KW-0853">WD repeat</keyword>
<keyword evidence="2" id="KW-0677">Repeat</keyword>
<dbReference type="SMART" id="SM01302">
    <property type="entry name" value="Raptor_N"/>
    <property type="match status" value="1"/>
</dbReference>
<dbReference type="GO" id="GO:0030307">
    <property type="term" value="P:positive regulation of cell growth"/>
    <property type="evidence" value="ECO:0007669"/>
    <property type="project" value="TreeGrafter"/>
</dbReference>